<dbReference type="EMBL" id="JADKFW010000012">
    <property type="protein sequence ID" value="MBK9718685.1"/>
    <property type="molecule type" value="Genomic_DNA"/>
</dbReference>
<dbReference type="AlphaFoldDB" id="A0A9D7SBN2"/>
<organism evidence="1 2">
    <name type="scientific">Candidatus Defluviibacterium haderslevense</name>
    <dbReference type="NCBI Taxonomy" id="2981993"/>
    <lineage>
        <taxon>Bacteria</taxon>
        <taxon>Pseudomonadati</taxon>
        <taxon>Bacteroidota</taxon>
        <taxon>Saprospiria</taxon>
        <taxon>Saprospirales</taxon>
        <taxon>Saprospiraceae</taxon>
        <taxon>Candidatus Defluviibacterium</taxon>
    </lineage>
</organism>
<reference evidence="1 2" key="1">
    <citation type="submission" date="2020-10" db="EMBL/GenBank/DDBJ databases">
        <title>Connecting structure to function with the recovery of over 1000 high-quality activated sludge metagenome-assembled genomes encoding full-length rRNA genes using long-read sequencing.</title>
        <authorList>
            <person name="Singleton C.M."/>
            <person name="Petriglieri F."/>
            <person name="Kristensen J.M."/>
            <person name="Kirkegaard R.H."/>
            <person name="Michaelsen T.Y."/>
            <person name="Andersen M.H."/>
            <person name="Karst S.M."/>
            <person name="Dueholm M.S."/>
            <person name="Nielsen P.H."/>
            <person name="Albertsen M."/>
        </authorList>
    </citation>
    <scope>NUCLEOTIDE SEQUENCE [LARGE SCALE GENOMIC DNA]</scope>
    <source>
        <strain evidence="1">Ribe_18-Q3-R11-54_BAT3C.373</strain>
    </source>
</reference>
<comment type="caution">
    <text evidence="1">The sequence shown here is derived from an EMBL/GenBank/DDBJ whole genome shotgun (WGS) entry which is preliminary data.</text>
</comment>
<name>A0A9D7SBN2_9BACT</name>
<evidence type="ECO:0000313" key="1">
    <source>
        <dbReference type="EMBL" id="MBK9718685.1"/>
    </source>
</evidence>
<dbReference type="Proteomes" id="UP000808349">
    <property type="component" value="Unassembled WGS sequence"/>
</dbReference>
<evidence type="ECO:0000313" key="2">
    <source>
        <dbReference type="Proteomes" id="UP000808349"/>
    </source>
</evidence>
<accession>A0A9D7SBN2</accession>
<protein>
    <submittedName>
        <fullName evidence="1">Uncharacterized protein</fullName>
    </submittedName>
</protein>
<sequence>MLTYLSFGQQNLVQYTDSILKLVYHDSIISGDQEDAQLGKLDSIISLNCFIKDSNLEERLNKYIEFINSIGESFIIIEAPIY</sequence>
<gene>
    <name evidence="1" type="ORF">IPO85_14460</name>
</gene>
<proteinExistence type="predicted"/>